<evidence type="ECO:0000313" key="13">
    <source>
        <dbReference type="Proteomes" id="UP000256971"/>
    </source>
</evidence>
<evidence type="ECO:0000256" key="9">
    <source>
        <dbReference type="ARBA" id="ARBA00023277"/>
    </source>
</evidence>
<keyword evidence="7 10" id="KW-0520">NAD</keyword>
<accession>A0ABM6XWQ8</accession>
<dbReference type="InterPro" id="IPR001509">
    <property type="entry name" value="Epimerase_deHydtase"/>
</dbReference>
<dbReference type="PANTHER" id="PTHR43725">
    <property type="entry name" value="UDP-GLUCOSE 4-EPIMERASE"/>
    <property type="match status" value="1"/>
</dbReference>
<evidence type="ECO:0000256" key="3">
    <source>
        <dbReference type="ARBA" id="ARBA00004947"/>
    </source>
</evidence>
<reference evidence="12 13" key="1">
    <citation type="submission" date="2018-08" db="EMBL/GenBank/DDBJ databases">
        <title>Complete genome sequence of type strain Thalassospira indica MCCC 1A01103T, isolated from isolated from deep seawater of the Indian Ocean.</title>
        <authorList>
            <person name="Liu Y."/>
        </authorList>
    </citation>
    <scope>NUCLEOTIDE SEQUENCE [LARGE SCALE GENOMIC DNA]</scope>
    <source>
        <strain evidence="12 13">PB8BT</strain>
    </source>
</reference>
<evidence type="ECO:0000256" key="8">
    <source>
        <dbReference type="ARBA" id="ARBA00023235"/>
    </source>
</evidence>
<evidence type="ECO:0000256" key="6">
    <source>
        <dbReference type="ARBA" id="ARBA00018569"/>
    </source>
</evidence>
<dbReference type="GO" id="GO:0003978">
    <property type="term" value="F:UDP-glucose 4-epimerase activity"/>
    <property type="evidence" value="ECO:0007669"/>
    <property type="project" value="UniProtKB-EC"/>
</dbReference>
<dbReference type="EC" id="5.1.3.2" evidence="5 10"/>
<evidence type="ECO:0000256" key="7">
    <source>
        <dbReference type="ARBA" id="ARBA00023027"/>
    </source>
</evidence>
<evidence type="ECO:0000256" key="10">
    <source>
        <dbReference type="RuleBase" id="RU366046"/>
    </source>
</evidence>
<dbReference type="CDD" id="cd05247">
    <property type="entry name" value="UDP_G4E_1_SDR_e"/>
    <property type="match status" value="1"/>
</dbReference>
<dbReference type="InterPro" id="IPR005886">
    <property type="entry name" value="UDP_G4E"/>
</dbReference>
<evidence type="ECO:0000256" key="2">
    <source>
        <dbReference type="ARBA" id="ARBA00001911"/>
    </source>
</evidence>
<comment type="subunit">
    <text evidence="10">Homodimer.</text>
</comment>
<evidence type="ECO:0000256" key="4">
    <source>
        <dbReference type="ARBA" id="ARBA00007637"/>
    </source>
</evidence>
<dbReference type="Pfam" id="PF01370">
    <property type="entry name" value="Epimerase"/>
    <property type="match status" value="1"/>
</dbReference>
<keyword evidence="13" id="KW-1185">Reference proteome</keyword>
<dbReference type="RefSeq" id="WP_064787894.1">
    <property type="nucleotide sequence ID" value="NZ_CP031555.1"/>
</dbReference>
<dbReference type="Proteomes" id="UP000256971">
    <property type="component" value="Chromosome"/>
</dbReference>
<dbReference type="EMBL" id="CP031555">
    <property type="protein sequence ID" value="AXO13125.1"/>
    <property type="molecule type" value="Genomic_DNA"/>
</dbReference>
<dbReference type="PANTHER" id="PTHR43725:SF53">
    <property type="entry name" value="UDP-ARABINOSE 4-EPIMERASE 1"/>
    <property type="match status" value="1"/>
</dbReference>
<evidence type="ECO:0000256" key="1">
    <source>
        <dbReference type="ARBA" id="ARBA00000083"/>
    </source>
</evidence>
<organism evidence="12 13">
    <name type="scientific">Thalassospira indica</name>
    <dbReference type="NCBI Taxonomy" id="1891279"/>
    <lineage>
        <taxon>Bacteria</taxon>
        <taxon>Pseudomonadati</taxon>
        <taxon>Pseudomonadota</taxon>
        <taxon>Alphaproteobacteria</taxon>
        <taxon>Rhodospirillales</taxon>
        <taxon>Thalassospiraceae</taxon>
        <taxon>Thalassospira</taxon>
    </lineage>
</organism>
<name>A0ABM6XWQ8_9PROT</name>
<feature type="domain" description="NAD-dependent epimerase/dehydratase" evidence="11">
    <location>
        <begin position="4"/>
        <end position="255"/>
    </location>
</feature>
<comment type="pathway">
    <text evidence="3 10">Carbohydrate metabolism; galactose metabolism.</text>
</comment>
<protein>
    <recommendedName>
        <fullName evidence="6 10">UDP-glucose 4-epimerase</fullName>
        <ecNumber evidence="5 10">5.1.3.2</ecNumber>
    </recommendedName>
</protein>
<dbReference type="SUPFAM" id="SSF51735">
    <property type="entry name" value="NAD(P)-binding Rossmann-fold domains"/>
    <property type="match status" value="1"/>
</dbReference>
<gene>
    <name evidence="12" type="primary">galE</name>
    <name evidence="12" type="ORF">DY252_01790</name>
</gene>
<dbReference type="Gene3D" id="3.40.50.720">
    <property type="entry name" value="NAD(P)-binding Rossmann-like Domain"/>
    <property type="match status" value="1"/>
</dbReference>
<keyword evidence="8 10" id="KW-0413">Isomerase</keyword>
<comment type="similarity">
    <text evidence="4 10">Belongs to the NAD(P)-dependent epimerase/dehydratase family.</text>
</comment>
<evidence type="ECO:0000313" key="12">
    <source>
        <dbReference type="EMBL" id="AXO13125.1"/>
    </source>
</evidence>
<dbReference type="InterPro" id="IPR036291">
    <property type="entry name" value="NAD(P)-bd_dom_sf"/>
</dbReference>
<dbReference type="NCBIfam" id="TIGR01179">
    <property type="entry name" value="galE"/>
    <property type="match status" value="1"/>
</dbReference>
<comment type="catalytic activity">
    <reaction evidence="1 10">
        <text>UDP-alpha-D-glucose = UDP-alpha-D-galactose</text>
        <dbReference type="Rhea" id="RHEA:22168"/>
        <dbReference type="ChEBI" id="CHEBI:58885"/>
        <dbReference type="ChEBI" id="CHEBI:66914"/>
        <dbReference type="EC" id="5.1.3.2"/>
    </reaction>
</comment>
<keyword evidence="9 10" id="KW-0119">Carbohydrate metabolism</keyword>
<comment type="cofactor">
    <cofactor evidence="2 10">
        <name>NAD(+)</name>
        <dbReference type="ChEBI" id="CHEBI:57540"/>
    </cofactor>
</comment>
<sequence>MQNILITGGAGYIGSHICIKLRESGYQPVVFDNLSNGHRDAVSSDVPFIHADIRDSAALNKAFDDFKPAAVIHMAALIEAGASMVEPARFYEVNTAGALNLLEAMRRNGCNHIVFSSTAAVYGNRDEGLLSETLEVRAENPYGRSKAMVETMLRDYADIYGFHAIALRYFNAAGADPEGRTGERHDPETHLIPLVLQTAAGQRDHIKIYGTDYDTPDGTCIRDYIHVDDLASAHVKALSHVIASENAAFDAVNIGTGEGCSVKEIIQLCKEITGRDFSVIKDARRPGDPAKLVANPAKAQDMLGWCANYPSPRQIIAHAWAYYQKNMRKPGKPDAQ</sequence>
<evidence type="ECO:0000259" key="11">
    <source>
        <dbReference type="Pfam" id="PF01370"/>
    </source>
</evidence>
<evidence type="ECO:0000256" key="5">
    <source>
        <dbReference type="ARBA" id="ARBA00013189"/>
    </source>
</evidence>
<dbReference type="Gene3D" id="3.90.25.10">
    <property type="entry name" value="UDP-galactose 4-epimerase, domain 1"/>
    <property type="match status" value="1"/>
</dbReference>
<proteinExistence type="inferred from homology"/>